<dbReference type="RefSeq" id="WP_111179125.1">
    <property type="nucleotide sequence ID" value="NZ_POUD01000040.1"/>
</dbReference>
<proteinExistence type="predicted"/>
<dbReference type="PANTHER" id="PTHR43433">
    <property type="entry name" value="HYDROLASE, ALPHA/BETA FOLD FAMILY PROTEIN"/>
    <property type="match status" value="1"/>
</dbReference>
<organism evidence="2 3">
    <name type="scientific">Nonomuraea aridisoli</name>
    <dbReference type="NCBI Taxonomy" id="2070368"/>
    <lineage>
        <taxon>Bacteria</taxon>
        <taxon>Bacillati</taxon>
        <taxon>Actinomycetota</taxon>
        <taxon>Actinomycetes</taxon>
        <taxon>Streptosporangiales</taxon>
        <taxon>Streptosporangiaceae</taxon>
        <taxon>Nonomuraea</taxon>
    </lineage>
</organism>
<dbReference type="AlphaFoldDB" id="A0A2W2E4R4"/>
<dbReference type="InterPro" id="IPR000073">
    <property type="entry name" value="AB_hydrolase_1"/>
</dbReference>
<name>A0A2W2E4R4_9ACTN</name>
<dbReference type="Gene3D" id="3.40.50.1820">
    <property type="entry name" value="alpha/beta hydrolase"/>
    <property type="match status" value="1"/>
</dbReference>
<accession>A0A2W2E4R4</accession>
<reference evidence="2 3" key="1">
    <citation type="submission" date="2018-01" db="EMBL/GenBank/DDBJ databases">
        <title>Draft genome sequence of Nonomuraea sp. KC333.</title>
        <authorList>
            <person name="Sahin N."/>
            <person name="Saygin H."/>
            <person name="Ay H."/>
        </authorList>
    </citation>
    <scope>NUCLEOTIDE SEQUENCE [LARGE SCALE GENOMIC DNA]</scope>
    <source>
        <strain evidence="2 3">KC333</strain>
    </source>
</reference>
<comment type="caution">
    <text evidence="2">The sequence shown here is derived from an EMBL/GenBank/DDBJ whole genome shotgun (WGS) entry which is preliminary data.</text>
</comment>
<sequence>MTHPQAAPVVLLHPVALDARVADWLDVPDLQALSLPGTGAPAAGATRPPGSLVELADWVAGRLTQPVHLVGCSLGGMVAMHVALRHPGLVLSLLPAFTTARTDSHAVLARAEHTERVGAPALVSETLERWFTPEALTATPRPAPIAYAAERLRAADTVALAATWRAIADHDVQDDLGRVGVPTTFVAGRHDRSVSLESVRTAASRVPRSRLVETDDAHMGLLEQPGRFSSLVRTHVKWASNSHVIDV</sequence>
<dbReference type="GO" id="GO:0046503">
    <property type="term" value="P:glycerolipid catabolic process"/>
    <property type="evidence" value="ECO:0007669"/>
    <property type="project" value="TreeGrafter"/>
</dbReference>
<keyword evidence="3" id="KW-1185">Reference proteome</keyword>
<protein>
    <recommendedName>
        <fullName evidence="1">AB hydrolase-1 domain-containing protein</fullName>
    </recommendedName>
</protein>
<dbReference type="SUPFAM" id="SSF53474">
    <property type="entry name" value="alpha/beta-Hydrolases"/>
    <property type="match status" value="1"/>
</dbReference>
<dbReference type="InterPro" id="IPR029058">
    <property type="entry name" value="AB_hydrolase_fold"/>
</dbReference>
<dbReference type="InterPro" id="IPR050471">
    <property type="entry name" value="AB_hydrolase"/>
</dbReference>
<dbReference type="Pfam" id="PF12697">
    <property type="entry name" value="Abhydrolase_6"/>
    <property type="match status" value="1"/>
</dbReference>
<dbReference type="PANTHER" id="PTHR43433:SF5">
    <property type="entry name" value="AB HYDROLASE-1 DOMAIN-CONTAINING PROTEIN"/>
    <property type="match status" value="1"/>
</dbReference>
<evidence type="ECO:0000259" key="1">
    <source>
        <dbReference type="Pfam" id="PF12697"/>
    </source>
</evidence>
<evidence type="ECO:0000313" key="3">
    <source>
        <dbReference type="Proteomes" id="UP000249304"/>
    </source>
</evidence>
<dbReference type="OrthoDB" id="9802489at2"/>
<feature type="domain" description="AB hydrolase-1" evidence="1">
    <location>
        <begin position="32"/>
        <end position="228"/>
    </location>
</feature>
<evidence type="ECO:0000313" key="2">
    <source>
        <dbReference type="EMBL" id="PZG19286.1"/>
    </source>
</evidence>
<dbReference type="Proteomes" id="UP000249304">
    <property type="component" value="Unassembled WGS sequence"/>
</dbReference>
<dbReference type="EMBL" id="POUD01000040">
    <property type="protein sequence ID" value="PZG19286.1"/>
    <property type="molecule type" value="Genomic_DNA"/>
</dbReference>
<gene>
    <name evidence="2" type="ORF">C1J01_12585</name>
</gene>
<dbReference type="GO" id="GO:0004806">
    <property type="term" value="F:triacylglycerol lipase activity"/>
    <property type="evidence" value="ECO:0007669"/>
    <property type="project" value="TreeGrafter"/>
</dbReference>